<proteinExistence type="predicted"/>
<dbReference type="PANTHER" id="PTHR43575">
    <property type="entry name" value="PROTEIN ABCI7, CHLOROPLASTIC"/>
    <property type="match status" value="1"/>
</dbReference>
<organism evidence="3 4">
    <name type="scientific">Vigna mungo</name>
    <name type="common">Black gram</name>
    <name type="synonym">Phaseolus mungo</name>
    <dbReference type="NCBI Taxonomy" id="3915"/>
    <lineage>
        <taxon>Eukaryota</taxon>
        <taxon>Viridiplantae</taxon>
        <taxon>Streptophyta</taxon>
        <taxon>Embryophyta</taxon>
        <taxon>Tracheophyta</taxon>
        <taxon>Spermatophyta</taxon>
        <taxon>Magnoliopsida</taxon>
        <taxon>eudicotyledons</taxon>
        <taxon>Gunneridae</taxon>
        <taxon>Pentapetalae</taxon>
        <taxon>rosids</taxon>
        <taxon>fabids</taxon>
        <taxon>Fabales</taxon>
        <taxon>Fabaceae</taxon>
        <taxon>Papilionoideae</taxon>
        <taxon>50 kb inversion clade</taxon>
        <taxon>NPAAA clade</taxon>
        <taxon>indigoferoid/millettioid clade</taxon>
        <taxon>Phaseoleae</taxon>
        <taxon>Vigna</taxon>
    </lineage>
</organism>
<dbReference type="Proteomes" id="UP001374535">
    <property type="component" value="Chromosome 1"/>
</dbReference>
<name>A0AAQ3PB77_VIGMU</name>
<evidence type="ECO:0000259" key="2">
    <source>
        <dbReference type="Pfam" id="PF01458"/>
    </source>
</evidence>
<feature type="domain" description="SUF system FeS cluster assembly SufBD core" evidence="2">
    <location>
        <begin position="40"/>
        <end position="193"/>
    </location>
</feature>
<sequence>MKEKKEEKRSLWTAQASNSNAERPNSRWSYWSYPSDTMYLSNPRVLVVLEKGARAHITEDFFSEQGNDNDRYWSNAAFDAVIGEGVKLSHSYVHFHAAHTKWTSVRQDSSSAYELTEVRTGGKLGRHNLRIQQLGPDTVTELSSLHLSVGEQMQDLHSTLVLDHPRGYSRQLHKCIVAHSQGHAVFDGNIKVECLLNKDKVTVECVAEVDGGHEECVVGGRTEGVVGGEDEGGEGGSCHGVKLQEFSKKTVVIFLERDSKGGVFRAYYLINICTKKAWQPVKSAVIGLATCEAWQPVKPAVIGLTSYEECWLHVEDCSTWVQIAEEGILAAILLRNSHSASLDTVWRRSFNCLRDATSGERVVRRAPYISRSCRRRYNGGGDRHWRRRKGSIWIFKKIIAIKKSFNLKFPGLLIDEELSLAMGGKKKGRSDVLGSPVAAAIGHWRQQR</sequence>
<dbReference type="Pfam" id="PF01458">
    <property type="entry name" value="SUFBD_core"/>
    <property type="match status" value="1"/>
</dbReference>
<feature type="compositionally biased region" description="Basic and acidic residues" evidence="1">
    <location>
        <begin position="1"/>
        <end position="10"/>
    </location>
</feature>
<gene>
    <name evidence="3" type="ORF">V8G54_002946</name>
</gene>
<dbReference type="InterPro" id="IPR055346">
    <property type="entry name" value="Fe-S_cluster_assembly_SufBD"/>
</dbReference>
<dbReference type="InterPro" id="IPR000825">
    <property type="entry name" value="SUF_FeS_clus_asmbl_SufBD_core"/>
</dbReference>
<dbReference type="PANTHER" id="PTHR43575:SF1">
    <property type="entry name" value="PROTEIN ABCI7, CHLOROPLASTIC"/>
    <property type="match status" value="1"/>
</dbReference>
<protein>
    <recommendedName>
        <fullName evidence="2">SUF system FeS cluster assembly SufBD core domain-containing protein</fullName>
    </recommendedName>
</protein>
<dbReference type="EMBL" id="CP144700">
    <property type="protein sequence ID" value="WVZ24402.1"/>
    <property type="molecule type" value="Genomic_DNA"/>
</dbReference>
<accession>A0AAQ3PB77</accession>
<dbReference type="InterPro" id="IPR037284">
    <property type="entry name" value="SUF_FeS_clus_asmbl_SufBD_sf"/>
</dbReference>
<dbReference type="AlphaFoldDB" id="A0AAQ3PB77"/>
<dbReference type="GO" id="GO:0016226">
    <property type="term" value="P:iron-sulfur cluster assembly"/>
    <property type="evidence" value="ECO:0007669"/>
    <property type="project" value="InterPro"/>
</dbReference>
<feature type="compositionally biased region" description="Polar residues" evidence="1">
    <location>
        <begin position="12"/>
        <end position="24"/>
    </location>
</feature>
<keyword evidence="4" id="KW-1185">Reference proteome</keyword>
<feature type="region of interest" description="Disordered" evidence="1">
    <location>
        <begin position="1"/>
        <end position="24"/>
    </location>
</feature>
<reference evidence="3 4" key="1">
    <citation type="journal article" date="2023" name="Life. Sci Alliance">
        <title>Evolutionary insights into 3D genome organization and epigenetic landscape of Vigna mungo.</title>
        <authorList>
            <person name="Junaid A."/>
            <person name="Singh B."/>
            <person name="Bhatia S."/>
        </authorList>
    </citation>
    <scope>NUCLEOTIDE SEQUENCE [LARGE SCALE GENOMIC DNA]</scope>
    <source>
        <strain evidence="3">Urdbean</strain>
    </source>
</reference>
<evidence type="ECO:0000256" key="1">
    <source>
        <dbReference type="SAM" id="MobiDB-lite"/>
    </source>
</evidence>
<evidence type="ECO:0000313" key="4">
    <source>
        <dbReference type="Proteomes" id="UP001374535"/>
    </source>
</evidence>
<dbReference type="SUPFAM" id="SSF101960">
    <property type="entry name" value="Stabilizer of iron transporter SufD"/>
    <property type="match status" value="1"/>
</dbReference>
<evidence type="ECO:0000313" key="3">
    <source>
        <dbReference type="EMBL" id="WVZ24402.1"/>
    </source>
</evidence>